<dbReference type="EMBL" id="CDMY01000369">
    <property type="protein sequence ID" value="CEM06685.1"/>
    <property type="molecule type" value="Genomic_DNA"/>
</dbReference>
<sequence length="1238" mass="134337">MSERADFTLLGLLGGGTSGLRGHPRFSIAVYKAGSILVLWDYLKDRKHMIPPSPWAWSCRQLAFDASGRHLLGFAVNSLNELVVTAWRTRDGHAVCQANISNSAACDDVCIDGPLVSTHETSSGGEGGPDIYVAVQVAAVGFIGVYEWRPPSLQPFVKTQDRQKEGDIHASGDAGFETLAFAHVGSTEDVRAVRFMPFDGQMVTLEPYRLCFYRWQANAIVLLTRLHVKQRLSTFEVHAGTGQLLLLTESGRAVVLSSDGAAITDIEPPTPFSSFASIATGNDSVAFGTHEGSLLLYRRDDWTVQATIPRPSIDGLGILHPHKAFLTVVHMAWGSAQDYLLLTYADGTTAVVHVSSGRYIMYRLTHTGPLFGVASPVSLSLAMPPSPLQERETLIAFVTCSRRDPHIITWPSGGRPPFRTSFPSFNGPPTIDRQSIDPQPLESFSPSLMMRHPPDCPEWVPMGVGRAVATQQVCCVAFRPLVPMMPQGPSLVMVERSGSEGENGDVIGVLQGEGQLYCGCVDGSIYEAQLQTKDTKPTTVGAGKSRTIEADPTGLTSLCPPLPYDWTAVRVRPFPHDDRHTAPSRPEDVTALPSPFPAQQSRRGRPSPCVSLEFSAEGHLLLATYGNGMVDLLRAPQLERAEMIEPPFQQGEERHYKRKAVLVPRATTPDHHRNNRQATSSLSGQGMCVVTAALSSTNKVAREAVLYELYPLGKSLAKYACVVYRLPWRHQQLSELCLHPSGCFLVAIAVRNKQPPSESQPAPEPAAEDTIARSEERHEMAMASPGLDVVVFDLLTGSVLACVDFRPFPLLQMSSPPRPIECVADPTGCYLLVGCILYEPGEYNKGARRLPPEEHHEEGTLGWPFHHTLYPATHPILNRYHHKQPSAAATQPMHEDGGRGLRAVCVLDFSTGLPGPHLLGDFSRISFAAADPSTVLLGHSDGSLSAWQLPSTLLAGQGHVWMDCQEATQKPLPRAHLLEPQKLRDHWRDAIDWDKWGGNARIDHTPIATRVHQPVFGRSPEMTALPPPAADDVERETQERDTLPTHPLFAEARQFPQSEIAIAPGTPLPSPDLLATMEDADGNATAVVRAPELLRRFGDDPADAEDPIPSLTRKRIGHLGVTAEQHSSRPASPFVQVSRPALPSSPHTQVAKGIPMLHGDVPATAAVGVGGKKEGGRVVSPGGGGGGWGEAAVDALRFHVVEETLRDLHEFEQRLAKEDGDGVGGEEYSDSGNGNGKE</sequence>
<organism evidence="2 3">
    <name type="scientific">Vitrella brassicaformis (strain CCMP3155)</name>
    <dbReference type="NCBI Taxonomy" id="1169540"/>
    <lineage>
        <taxon>Eukaryota</taxon>
        <taxon>Sar</taxon>
        <taxon>Alveolata</taxon>
        <taxon>Colpodellida</taxon>
        <taxon>Vitrellaceae</taxon>
        <taxon>Vitrella</taxon>
    </lineage>
</organism>
<dbReference type="Gene3D" id="2.130.10.10">
    <property type="entry name" value="YVTN repeat-like/Quinoprotein amine dehydrogenase"/>
    <property type="match status" value="1"/>
</dbReference>
<feature type="region of interest" description="Disordered" evidence="1">
    <location>
        <begin position="1212"/>
        <end position="1238"/>
    </location>
</feature>
<proteinExistence type="predicted"/>
<dbReference type="VEuPathDB" id="CryptoDB:Vbra_21173"/>
<dbReference type="InterPro" id="IPR015943">
    <property type="entry name" value="WD40/YVTN_repeat-like_dom_sf"/>
</dbReference>
<protein>
    <submittedName>
        <fullName evidence="2">Uncharacterized protein</fullName>
    </submittedName>
</protein>
<dbReference type="Proteomes" id="UP000041254">
    <property type="component" value="Unassembled WGS sequence"/>
</dbReference>
<reference evidence="2 3" key="1">
    <citation type="submission" date="2014-11" db="EMBL/GenBank/DDBJ databases">
        <authorList>
            <person name="Zhu J."/>
            <person name="Qi W."/>
            <person name="Song R."/>
        </authorList>
    </citation>
    <scope>NUCLEOTIDE SEQUENCE [LARGE SCALE GENOMIC DNA]</scope>
</reference>
<feature type="compositionally biased region" description="Basic and acidic residues" evidence="1">
    <location>
        <begin position="575"/>
        <end position="588"/>
    </location>
</feature>
<dbReference type="AlphaFoldDB" id="A0A0G4F4N9"/>
<name>A0A0G4F4N9_VITBC</name>
<evidence type="ECO:0000313" key="3">
    <source>
        <dbReference type="Proteomes" id="UP000041254"/>
    </source>
</evidence>
<dbReference type="SUPFAM" id="SSF50969">
    <property type="entry name" value="YVTN repeat-like/Quinoprotein amine dehydrogenase"/>
    <property type="match status" value="1"/>
</dbReference>
<gene>
    <name evidence="2" type="ORF">Vbra_21173</name>
</gene>
<feature type="region of interest" description="Disordered" evidence="1">
    <location>
        <begin position="575"/>
        <end position="608"/>
    </location>
</feature>
<dbReference type="InterPro" id="IPR011044">
    <property type="entry name" value="Quino_amine_DH_bsu"/>
</dbReference>
<dbReference type="InParanoid" id="A0A0G4F4N9"/>
<dbReference type="SUPFAM" id="SSF50998">
    <property type="entry name" value="Quinoprotein alcohol dehydrogenase-like"/>
    <property type="match status" value="1"/>
</dbReference>
<evidence type="ECO:0000256" key="1">
    <source>
        <dbReference type="SAM" id="MobiDB-lite"/>
    </source>
</evidence>
<accession>A0A0G4F4N9</accession>
<keyword evidence="3" id="KW-1185">Reference proteome</keyword>
<dbReference type="InterPro" id="IPR011047">
    <property type="entry name" value="Quinoprotein_ADH-like_sf"/>
</dbReference>
<evidence type="ECO:0000313" key="2">
    <source>
        <dbReference type="EMBL" id="CEM06685.1"/>
    </source>
</evidence>